<evidence type="ECO:0000313" key="1">
    <source>
        <dbReference type="EMBL" id="QCQ58453.1"/>
    </source>
</evidence>
<dbReference type="EMBL" id="MK719705">
    <property type="protein sequence ID" value="QCQ58453.1"/>
    <property type="molecule type" value="Genomic_DNA"/>
</dbReference>
<organism evidence="1 2">
    <name type="scientific">Rheinheimera phage vB_RspM_Barba3A</name>
    <dbReference type="NCBI Taxonomy" id="2565687"/>
    <lineage>
        <taxon>Viruses</taxon>
        <taxon>Duplodnaviria</taxon>
        <taxon>Heunggongvirae</taxon>
        <taxon>Uroviricota</taxon>
        <taxon>Caudoviricetes</taxon>
        <taxon>Barbavirus</taxon>
        <taxon>Barbavirus barba18A</taxon>
    </lineage>
</organism>
<reference evidence="1 2" key="1">
    <citation type="submission" date="2019-03" db="EMBL/GenBank/DDBJ databases">
        <title>Genomic and seasonal variations among aquatic phages infecting the Baltic Sea Gammaproteobacteria Rheinheimera sp. bal341.</title>
        <authorList>
            <person name="Nilsson E."/>
            <person name="Li K."/>
            <person name="Fridlund J."/>
            <person name="Sulcius S."/>
            <person name="Bunse C."/>
            <person name="Karlsson C.M.G."/>
            <person name="Lindh M."/>
            <person name="Lundin D."/>
            <person name="Pinhassi J."/>
            <person name="Holmfeldt K."/>
        </authorList>
    </citation>
    <scope>NUCLEOTIDE SEQUENCE [LARGE SCALE GENOMIC DNA]</scope>
</reference>
<gene>
    <name evidence="1" type="ORF">Barba3A_gp059</name>
</gene>
<sequence length="108" mass="12690">MIKNIVVVCNNLPEWGYFVDSLQWSLSKQNLPYKTADGYIIDVQNNKKFIHVPNNMYKLSQIMYMMSDDDFYVDSIVWMCNTDKEVEDYLGLFMEAKNEKISGNTKPQ</sequence>
<protein>
    <submittedName>
        <fullName evidence="1">Uncharacterized protein</fullName>
    </submittedName>
</protein>
<name>A0A4P8MX01_9CAUD</name>
<dbReference type="Proteomes" id="UP000302808">
    <property type="component" value="Segment"/>
</dbReference>
<accession>A0A4P8MX01</accession>
<evidence type="ECO:0000313" key="2">
    <source>
        <dbReference type="Proteomes" id="UP000302808"/>
    </source>
</evidence>
<proteinExistence type="predicted"/>